<proteinExistence type="predicted"/>
<dbReference type="Gene3D" id="3.30.450.20">
    <property type="entry name" value="PAS domain"/>
    <property type="match status" value="1"/>
</dbReference>
<evidence type="ECO:0000259" key="2">
    <source>
        <dbReference type="SMART" id="SM00900"/>
    </source>
</evidence>
<dbReference type="Pfam" id="PF04205">
    <property type="entry name" value="FMN_bind"/>
    <property type="match status" value="2"/>
</dbReference>
<dbReference type="AlphaFoldDB" id="A0A109REM5"/>
<feature type="domain" description="FMN-binding" evidence="2">
    <location>
        <begin position="201"/>
        <end position="275"/>
    </location>
</feature>
<dbReference type="KEGG" id="aun:AWM73_04815"/>
<name>A0A109REM5_9LACT</name>
<dbReference type="OrthoDB" id="9812295at2"/>
<sequence>MAKYKAGVYSGDAQGFAGPLKVNVTVNEEAIEKIDVIIQKETPNVGGKALPILIERALENNSVDIDGVSGASGTTKAFKKAVGKALNRAQGIEEKEISYTPGTYAGEAKGFSAHIQVNVTVSKDTIENIEVTQQYDTAEIGGRAMPIVIKRILEANSTEVDGVSGASLSSNGIKNAVNFALEVASGQREPLAKYKAGKYTSESDDMRVTMTFSKNAIEDLQYDLTSDKLVDQKPAIDKMRQQILDLQEFEFDSISGASQSSQQMRQNTMHILTDASDITYEDRLSESPIKDEMRVNFKNGSLTLEQINAILNAIGEELIFVGPDLRFQYFNEDAKTYTYSTSHLGELYTDCHPPQARGVSRKLAYELATRQRKSYSFWYVDGNGDKLFITYQALFDSQGKYIGLLGWTYNGQGILDTIDEPVRRGSFGDPNIPNKLLNETEEELEEYYATKVENDPGRDYTVRELKRLDRVAAMDGENLDSMSSPTVKKSGKDEEAKASPNEDTISSASLKEDEVQAGKAEIEENQSNDKENDDKQTDTNSSPSTLY</sequence>
<dbReference type="RefSeq" id="WP_060778322.1">
    <property type="nucleotide sequence ID" value="NZ_CAJHLF010000002.1"/>
</dbReference>
<feature type="compositionally biased region" description="Polar residues" evidence="1">
    <location>
        <begin position="538"/>
        <end position="547"/>
    </location>
</feature>
<dbReference type="SUPFAM" id="SSF55785">
    <property type="entry name" value="PYP-like sensor domain (PAS domain)"/>
    <property type="match status" value="1"/>
</dbReference>
<dbReference type="Pfam" id="PF13596">
    <property type="entry name" value="PAS_10"/>
    <property type="match status" value="1"/>
</dbReference>
<organism evidence="3 4">
    <name type="scientific">Aerococcus urinae</name>
    <dbReference type="NCBI Taxonomy" id="1376"/>
    <lineage>
        <taxon>Bacteria</taxon>
        <taxon>Bacillati</taxon>
        <taxon>Bacillota</taxon>
        <taxon>Bacilli</taxon>
        <taxon>Lactobacillales</taxon>
        <taxon>Aerococcaceae</taxon>
        <taxon>Aerococcus</taxon>
    </lineage>
</organism>
<feature type="compositionally biased region" description="Basic and acidic residues" evidence="1">
    <location>
        <begin position="510"/>
        <end position="537"/>
    </location>
</feature>
<feature type="domain" description="FMN-binding" evidence="2">
    <location>
        <begin position="110"/>
        <end position="184"/>
    </location>
</feature>
<feature type="domain" description="FMN-binding" evidence="2">
    <location>
        <begin position="15"/>
        <end position="89"/>
    </location>
</feature>
<evidence type="ECO:0000313" key="3">
    <source>
        <dbReference type="EMBL" id="QPS00803.1"/>
    </source>
</evidence>
<dbReference type="GO" id="GO:0010181">
    <property type="term" value="F:FMN binding"/>
    <property type="evidence" value="ECO:0007669"/>
    <property type="project" value="InterPro"/>
</dbReference>
<evidence type="ECO:0000313" key="4">
    <source>
        <dbReference type="Proteomes" id="UP000594771"/>
    </source>
</evidence>
<protein>
    <submittedName>
        <fullName evidence="3">FMN-binding protein</fullName>
    </submittedName>
</protein>
<dbReference type="GO" id="GO:0016020">
    <property type="term" value="C:membrane"/>
    <property type="evidence" value="ECO:0007669"/>
    <property type="project" value="InterPro"/>
</dbReference>
<dbReference type="Gene3D" id="3.90.1010.20">
    <property type="match status" value="2"/>
</dbReference>
<evidence type="ECO:0000256" key="1">
    <source>
        <dbReference type="SAM" id="MobiDB-lite"/>
    </source>
</evidence>
<dbReference type="EMBL" id="CP065662">
    <property type="protein sequence ID" value="QPS00803.1"/>
    <property type="molecule type" value="Genomic_DNA"/>
</dbReference>
<dbReference type="InterPro" id="IPR035965">
    <property type="entry name" value="PAS-like_dom_sf"/>
</dbReference>
<accession>A0A109REM5</accession>
<feature type="region of interest" description="Disordered" evidence="1">
    <location>
        <begin position="474"/>
        <end position="547"/>
    </location>
</feature>
<dbReference type="Proteomes" id="UP000594771">
    <property type="component" value="Chromosome"/>
</dbReference>
<dbReference type="GeneID" id="35767544"/>
<dbReference type="InterPro" id="IPR007329">
    <property type="entry name" value="FMN-bd"/>
</dbReference>
<dbReference type="SMART" id="SM00900">
    <property type="entry name" value="FMN_bind"/>
    <property type="match status" value="3"/>
</dbReference>
<gene>
    <name evidence="3" type="ORF">I6G68_05240</name>
</gene>
<reference evidence="3 4" key="1">
    <citation type="submission" date="2020-12" db="EMBL/GenBank/DDBJ databases">
        <title>FDA dAtabase for Regulatory Grade micrObial Sequences (FDA-ARGOS): Supporting development and validation of Infectious Disease Dx tests.</title>
        <authorList>
            <person name="Sproer C."/>
            <person name="Gronow S."/>
            <person name="Severitt S."/>
            <person name="Schroder I."/>
            <person name="Tallon L."/>
            <person name="Sadzewicz L."/>
            <person name="Zhao X."/>
            <person name="Boylan J."/>
            <person name="Ott S."/>
            <person name="Bowen H."/>
            <person name="Vavikolanu K."/>
            <person name="Mehta A."/>
            <person name="Aluvathingal J."/>
            <person name="Nadendla S."/>
            <person name="Lowell S."/>
            <person name="Myers T."/>
            <person name="Yan Y."/>
            <person name="Sichtig H."/>
        </authorList>
    </citation>
    <scope>NUCLEOTIDE SEQUENCE [LARGE SCALE GENOMIC DNA]</scope>
    <source>
        <strain evidence="3 4">FDAARGOS_911</strain>
    </source>
</reference>